<evidence type="ECO:0000256" key="1">
    <source>
        <dbReference type="SAM" id="MobiDB-lite"/>
    </source>
</evidence>
<reference evidence="2 3" key="1">
    <citation type="journal article" date="2020" name="ISME J.">
        <title>Uncovering the hidden diversity of litter-decomposition mechanisms in mushroom-forming fungi.</title>
        <authorList>
            <person name="Floudas D."/>
            <person name="Bentzer J."/>
            <person name="Ahren D."/>
            <person name="Johansson T."/>
            <person name="Persson P."/>
            <person name="Tunlid A."/>
        </authorList>
    </citation>
    <scope>NUCLEOTIDE SEQUENCE [LARGE SCALE GENOMIC DNA]</scope>
    <source>
        <strain evidence="2 3">CBS 175.51</strain>
    </source>
</reference>
<feature type="compositionally biased region" description="Basic and acidic residues" evidence="1">
    <location>
        <begin position="108"/>
        <end position="120"/>
    </location>
</feature>
<feature type="compositionally biased region" description="Basic and acidic residues" evidence="1">
    <location>
        <begin position="27"/>
        <end position="51"/>
    </location>
</feature>
<sequence>MPESGGRVTRPGNKDAKPFALHTAYDQVRRSSDIVEAEKAKSRKEKERVKAAEAQGMRDVARLEHAASKRASRQRAKPGAIFDEDLGIEKANHSRPEKRAASVQKGPFPEERRKRTKLVEVTDDEEDGDDVVHQGDEMHESSGDSGSDGEYVVKRDDEDGESEVEDEDIELEDDECDTLIDERKKTKGRGGGGGKKEKKGVAGRNEIREIRSLLPDDDSDGEVPHNKAQRSKNKGKAKANKGSDGLRQNWNRDEVLFPPAPKQRSRASSMASSHYSEPPLTDHFDDDDDIVQQGGGLAADEDDAIARQGLKSTLKIESVTKIEKLENTTKIYKKASTKSSKDRPKVADLPEDAKLRWNFMKIRCVDAIGKELPWADLSDAAITELWNGMFDENEEQTVLISSTPYLGKRKATRDEVELFQLIKPLVRNQVLAAEWKTQFALAAIKAVHAEWDRRDLDTPDQRASWVSQMLGPDPRDRHSKNRPFLWRATDSLTWSGQDPNTCGGGLFLGRMVLKVFAEHLSIVGSSTPGALEALGFVPSSKPRGALMLSIQAVNRALEYSLTGKTEIPQGNDKTGHFSKENWGDYERLTTLNGQDYRKPVKRATVFAATINALDDQRWAAIIDAGKSFIGKKDTSERRGRARVGAAPLLQVQESDDEVIQDSMYM</sequence>
<feature type="region of interest" description="Disordered" evidence="1">
    <location>
        <begin position="1"/>
        <end position="286"/>
    </location>
</feature>
<keyword evidence="3" id="KW-1185">Reference proteome</keyword>
<feature type="compositionally biased region" description="Basic and acidic residues" evidence="1">
    <location>
        <begin position="87"/>
        <end position="100"/>
    </location>
</feature>
<protein>
    <submittedName>
        <fullName evidence="2">Uncharacterized protein</fullName>
    </submittedName>
</protein>
<feature type="compositionally biased region" description="Acidic residues" evidence="1">
    <location>
        <begin position="158"/>
        <end position="179"/>
    </location>
</feature>
<gene>
    <name evidence="2" type="ORF">D9611_013060</name>
</gene>
<organism evidence="2 3">
    <name type="scientific">Ephemerocybe angulata</name>
    <dbReference type="NCBI Taxonomy" id="980116"/>
    <lineage>
        <taxon>Eukaryota</taxon>
        <taxon>Fungi</taxon>
        <taxon>Dikarya</taxon>
        <taxon>Basidiomycota</taxon>
        <taxon>Agaricomycotina</taxon>
        <taxon>Agaricomycetes</taxon>
        <taxon>Agaricomycetidae</taxon>
        <taxon>Agaricales</taxon>
        <taxon>Agaricineae</taxon>
        <taxon>Psathyrellaceae</taxon>
        <taxon>Ephemerocybe</taxon>
    </lineage>
</organism>
<evidence type="ECO:0000313" key="2">
    <source>
        <dbReference type="EMBL" id="KAF5331230.1"/>
    </source>
</evidence>
<comment type="caution">
    <text evidence="2">The sequence shown here is derived from an EMBL/GenBank/DDBJ whole genome shotgun (WGS) entry which is preliminary data.</text>
</comment>
<dbReference type="OrthoDB" id="3237371at2759"/>
<accession>A0A8H5BXG2</accession>
<feature type="compositionally biased region" description="Basic residues" evidence="1">
    <location>
        <begin position="227"/>
        <end position="239"/>
    </location>
</feature>
<dbReference type="EMBL" id="JAACJK010000115">
    <property type="protein sequence ID" value="KAF5331230.1"/>
    <property type="molecule type" value="Genomic_DNA"/>
</dbReference>
<name>A0A8H5BXG2_9AGAR</name>
<proteinExistence type="predicted"/>
<evidence type="ECO:0000313" key="3">
    <source>
        <dbReference type="Proteomes" id="UP000541558"/>
    </source>
</evidence>
<dbReference type="AlphaFoldDB" id="A0A8H5BXG2"/>
<feature type="compositionally biased region" description="Basic and acidic residues" evidence="1">
    <location>
        <begin position="130"/>
        <end position="142"/>
    </location>
</feature>
<dbReference type="Proteomes" id="UP000541558">
    <property type="component" value="Unassembled WGS sequence"/>
</dbReference>